<dbReference type="InterPro" id="IPR023459">
    <property type="entry name" value="Tscrpt_elong_fac_GreA/B_fam"/>
</dbReference>
<sequence>MNVPAHPPPSICVSSIDFERLDALLENAPQTTPGLDALRRELDRADVLEPEQMPGDVITMNATARFRDEASGEERELSLVYPHEVDGSPARVSILAPVGSALLGLRVGQSIDWTLPGGRIARLRVLDVRNLRSE</sequence>
<protein>
    <submittedName>
        <fullName evidence="3">Nucleoside diphosphate kinase regulator</fullName>
    </submittedName>
</protein>
<feature type="domain" description="Transcription elongation factor GreA/GreB C-terminal" evidence="1">
    <location>
        <begin position="54"/>
        <end position="129"/>
    </location>
</feature>
<evidence type="ECO:0000313" key="4">
    <source>
        <dbReference type="Proteomes" id="UP001595892"/>
    </source>
</evidence>
<keyword evidence="3" id="KW-0418">Kinase</keyword>
<accession>A0ABV9NPT8</accession>
<comment type="caution">
    <text evidence="3">The sequence shown here is derived from an EMBL/GenBank/DDBJ whole genome shotgun (WGS) entry which is preliminary data.</text>
</comment>
<evidence type="ECO:0000259" key="2">
    <source>
        <dbReference type="Pfam" id="PF14760"/>
    </source>
</evidence>
<gene>
    <name evidence="3" type="primary">rnk</name>
    <name evidence="3" type="ORF">ACFO3Q_15935</name>
</gene>
<dbReference type="GO" id="GO:0016301">
    <property type="term" value="F:kinase activity"/>
    <property type="evidence" value="ECO:0007669"/>
    <property type="project" value="UniProtKB-KW"/>
</dbReference>
<dbReference type="SUPFAM" id="SSF54534">
    <property type="entry name" value="FKBP-like"/>
    <property type="match status" value="1"/>
</dbReference>
<dbReference type="Pfam" id="PF14760">
    <property type="entry name" value="Rnk_N"/>
    <property type="match status" value="1"/>
</dbReference>
<dbReference type="EMBL" id="JBHSGG010000048">
    <property type="protein sequence ID" value="MFC4729659.1"/>
    <property type="molecule type" value="Genomic_DNA"/>
</dbReference>
<dbReference type="PANTHER" id="PTHR30437:SF5">
    <property type="entry name" value="REGULATOR OF NUCLEOSIDE DIPHOSPHATE KINASE"/>
    <property type="match status" value="1"/>
</dbReference>
<dbReference type="Pfam" id="PF01272">
    <property type="entry name" value="GreA_GreB"/>
    <property type="match status" value="1"/>
</dbReference>
<dbReference type="PANTHER" id="PTHR30437">
    <property type="entry name" value="TRANSCRIPTION ELONGATION FACTOR GREA"/>
    <property type="match status" value="1"/>
</dbReference>
<dbReference type="Gene3D" id="3.10.50.30">
    <property type="entry name" value="Transcription elongation factor, GreA/GreB, C-terminal domain"/>
    <property type="match status" value="1"/>
</dbReference>
<evidence type="ECO:0000313" key="3">
    <source>
        <dbReference type="EMBL" id="MFC4729659.1"/>
    </source>
</evidence>
<keyword evidence="3" id="KW-0808">Transferase</keyword>
<proteinExistence type="predicted"/>
<dbReference type="InterPro" id="IPR029462">
    <property type="entry name" value="Rnk_N"/>
</dbReference>
<evidence type="ECO:0000259" key="1">
    <source>
        <dbReference type="Pfam" id="PF01272"/>
    </source>
</evidence>
<name>A0ABV9NPT8_9GAMM</name>
<dbReference type="Proteomes" id="UP001595892">
    <property type="component" value="Unassembled WGS sequence"/>
</dbReference>
<keyword evidence="4" id="KW-1185">Reference proteome</keyword>
<dbReference type="RefSeq" id="WP_377005727.1">
    <property type="nucleotide sequence ID" value="NZ_JBHSGG010000048.1"/>
</dbReference>
<dbReference type="InterPro" id="IPR036953">
    <property type="entry name" value="GreA/GreB_C_sf"/>
</dbReference>
<reference evidence="4" key="1">
    <citation type="journal article" date="2019" name="Int. J. Syst. Evol. Microbiol.">
        <title>The Global Catalogue of Microorganisms (GCM) 10K type strain sequencing project: providing services to taxonomists for standard genome sequencing and annotation.</title>
        <authorList>
            <consortium name="The Broad Institute Genomics Platform"/>
            <consortium name="The Broad Institute Genome Sequencing Center for Infectious Disease"/>
            <person name="Wu L."/>
            <person name="Ma J."/>
        </authorList>
    </citation>
    <scope>NUCLEOTIDE SEQUENCE [LARGE SCALE GENOMIC DNA]</scope>
    <source>
        <strain evidence="4">CGMCC 1.13574</strain>
    </source>
</reference>
<dbReference type="InterPro" id="IPR001437">
    <property type="entry name" value="Tscrpt_elong_fac_GreA/B_C"/>
</dbReference>
<dbReference type="Gene3D" id="1.10.286.20">
    <property type="match status" value="1"/>
</dbReference>
<organism evidence="3 4">
    <name type="scientific">Coralloluteibacterium thermophilum</name>
    <dbReference type="NCBI Taxonomy" id="2707049"/>
    <lineage>
        <taxon>Bacteria</taxon>
        <taxon>Pseudomonadati</taxon>
        <taxon>Pseudomonadota</taxon>
        <taxon>Gammaproteobacteria</taxon>
        <taxon>Lysobacterales</taxon>
        <taxon>Lysobacteraceae</taxon>
        <taxon>Coralloluteibacterium</taxon>
    </lineage>
</organism>
<dbReference type="NCBIfam" id="NF004396">
    <property type="entry name" value="PRK05753.1"/>
    <property type="match status" value="1"/>
</dbReference>
<feature type="domain" description="Regulator of nucleoside diphosphate kinase N-terminal" evidence="2">
    <location>
        <begin position="9"/>
        <end position="47"/>
    </location>
</feature>